<gene>
    <name evidence="2" type="ORF">AAF712_013501</name>
</gene>
<evidence type="ECO:0000313" key="3">
    <source>
        <dbReference type="Proteomes" id="UP001437256"/>
    </source>
</evidence>
<feature type="domain" description="SCP" evidence="1">
    <location>
        <begin position="54"/>
        <end position="101"/>
    </location>
</feature>
<organism evidence="2 3">
    <name type="scientific">Marasmius tenuissimus</name>
    <dbReference type="NCBI Taxonomy" id="585030"/>
    <lineage>
        <taxon>Eukaryota</taxon>
        <taxon>Fungi</taxon>
        <taxon>Dikarya</taxon>
        <taxon>Basidiomycota</taxon>
        <taxon>Agaricomycotina</taxon>
        <taxon>Agaricomycetes</taxon>
        <taxon>Agaricomycetidae</taxon>
        <taxon>Agaricales</taxon>
        <taxon>Marasmiineae</taxon>
        <taxon>Marasmiaceae</taxon>
        <taxon>Marasmius</taxon>
    </lineage>
</organism>
<keyword evidence="3" id="KW-1185">Reference proteome</keyword>
<protein>
    <recommendedName>
        <fullName evidence="1">SCP domain-containing protein</fullName>
    </recommendedName>
</protein>
<evidence type="ECO:0000313" key="2">
    <source>
        <dbReference type="EMBL" id="KAL0059741.1"/>
    </source>
</evidence>
<dbReference type="SUPFAM" id="SSF55797">
    <property type="entry name" value="PR-1-like"/>
    <property type="match status" value="1"/>
</dbReference>
<dbReference type="InterPro" id="IPR014044">
    <property type="entry name" value="CAP_dom"/>
</dbReference>
<name>A0ABR2ZDS3_9AGAR</name>
<dbReference type="EMBL" id="JBBXMP010000209">
    <property type="protein sequence ID" value="KAL0059741.1"/>
    <property type="molecule type" value="Genomic_DNA"/>
</dbReference>
<dbReference type="Pfam" id="PF00188">
    <property type="entry name" value="CAP"/>
    <property type="match status" value="1"/>
</dbReference>
<dbReference type="Gene3D" id="3.40.33.10">
    <property type="entry name" value="CAP"/>
    <property type="match status" value="1"/>
</dbReference>
<dbReference type="InterPro" id="IPR035940">
    <property type="entry name" value="CAP_sf"/>
</dbReference>
<sequence>MDVEKHKLEPQAVPPLDFRDMGLNVLGPYTVLILSILAHVNAAAERNPTPEDYLRLHNDLRAVKNAEPLTWNDELAMYAQNWADKCVRRHSKGQWGGTSYQLVIFARSNILMLDGFHRKPGVGIR</sequence>
<comment type="caution">
    <text evidence="2">The sequence shown here is derived from an EMBL/GenBank/DDBJ whole genome shotgun (WGS) entry which is preliminary data.</text>
</comment>
<proteinExistence type="predicted"/>
<reference evidence="2 3" key="1">
    <citation type="submission" date="2024-05" db="EMBL/GenBank/DDBJ databases">
        <title>A draft genome resource for the thread blight pathogen Marasmius tenuissimus strain MS-2.</title>
        <authorList>
            <person name="Yulfo-Soto G.E."/>
            <person name="Baruah I.K."/>
            <person name="Amoako-Attah I."/>
            <person name="Bukari Y."/>
            <person name="Meinhardt L.W."/>
            <person name="Bailey B.A."/>
            <person name="Cohen S.P."/>
        </authorList>
    </citation>
    <scope>NUCLEOTIDE SEQUENCE [LARGE SCALE GENOMIC DNA]</scope>
    <source>
        <strain evidence="2 3">MS-2</strain>
    </source>
</reference>
<dbReference type="Proteomes" id="UP001437256">
    <property type="component" value="Unassembled WGS sequence"/>
</dbReference>
<evidence type="ECO:0000259" key="1">
    <source>
        <dbReference type="Pfam" id="PF00188"/>
    </source>
</evidence>
<accession>A0ABR2ZDS3</accession>